<reference evidence="3 4" key="1">
    <citation type="journal article" date="2005" name="DNA Res.">
        <title>Complete genome sequence of the facultative anaerobic magnetotactic bacterium Magnetospirillum sp. strain AMB-1.</title>
        <authorList>
            <person name="Matsunaga T."/>
            <person name="Okamura Y."/>
            <person name="Fukuda Y."/>
            <person name="Wahyudi A.T."/>
            <person name="Murase Y."/>
            <person name="Takeyama H."/>
        </authorList>
    </citation>
    <scope>NUCLEOTIDE SEQUENCE [LARGE SCALE GENOMIC DNA]</scope>
    <source>
        <strain evidence="4">ATCC 700264 / AMB-1</strain>
    </source>
</reference>
<organism evidence="3 4">
    <name type="scientific">Paramagnetospirillum magneticum (strain ATCC 700264 / AMB-1)</name>
    <name type="common">Magnetospirillum magneticum</name>
    <dbReference type="NCBI Taxonomy" id="342108"/>
    <lineage>
        <taxon>Bacteria</taxon>
        <taxon>Pseudomonadati</taxon>
        <taxon>Pseudomonadota</taxon>
        <taxon>Alphaproteobacteria</taxon>
        <taxon>Rhodospirillales</taxon>
        <taxon>Magnetospirillaceae</taxon>
        <taxon>Paramagnetospirillum</taxon>
    </lineage>
</organism>
<feature type="transmembrane region" description="Helical" evidence="2">
    <location>
        <begin position="30"/>
        <end position="50"/>
    </location>
</feature>
<feature type="region of interest" description="Disordered" evidence="1">
    <location>
        <begin position="1"/>
        <end position="26"/>
    </location>
</feature>
<feature type="region of interest" description="Disordered" evidence="1">
    <location>
        <begin position="68"/>
        <end position="109"/>
    </location>
</feature>
<dbReference type="STRING" id="342108.amb0700"/>
<evidence type="ECO:0000313" key="3">
    <source>
        <dbReference type="EMBL" id="BAE49504.1"/>
    </source>
</evidence>
<protein>
    <submittedName>
        <fullName evidence="3">Uncharacterized protein</fullName>
    </submittedName>
</protein>
<evidence type="ECO:0000256" key="1">
    <source>
        <dbReference type="SAM" id="MobiDB-lite"/>
    </source>
</evidence>
<keyword evidence="4" id="KW-1185">Reference proteome</keyword>
<dbReference type="Proteomes" id="UP000007058">
    <property type="component" value="Chromosome"/>
</dbReference>
<sequence length="109" mass="11601">MAPMPLPHSTEPSARTRAPVAPGGRGASKVGTWLLGFGAVPCWFGMVVLCRVRGPEELRPQVQYHREPKAPLADFGPQKAAGASREQARPSGLRGRIATQSASGKFRAL</sequence>
<evidence type="ECO:0000256" key="2">
    <source>
        <dbReference type="SAM" id="Phobius"/>
    </source>
</evidence>
<evidence type="ECO:0000313" key="4">
    <source>
        <dbReference type="Proteomes" id="UP000007058"/>
    </source>
</evidence>
<dbReference type="KEGG" id="mag:amb0700"/>
<accession>Q2W9H1</accession>
<dbReference type="HOGENOM" id="CLU_2180655_0_0_5"/>
<keyword evidence="2" id="KW-1133">Transmembrane helix</keyword>
<dbReference type="EMBL" id="AP007255">
    <property type="protein sequence ID" value="BAE49504.1"/>
    <property type="molecule type" value="Genomic_DNA"/>
</dbReference>
<dbReference type="AlphaFoldDB" id="Q2W9H1"/>
<name>Q2W9H1_PARM1</name>
<keyword evidence="2" id="KW-0472">Membrane</keyword>
<proteinExistence type="predicted"/>
<keyword evidence="2" id="KW-0812">Transmembrane</keyword>
<gene>
    <name evidence="3" type="ordered locus">amb0700</name>
</gene>